<keyword evidence="6" id="KW-0044">Antibiotic</keyword>
<keyword evidence="6" id="KW-0929">Antimicrobial</keyword>
<sequence>TLLLSLICSHLLQLTEQHERCWHFPVHGHCRKTCRVTEKGQVLCTNGRSCCLREIPEISEILPWVESADTNCLPLQGSFPL</sequence>
<dbReference type="GO" id="GO:0005576">
    <property type="term" value="C:extracellular region"/>
    <property type="evidence" value="ECO:0007669"/>
    <property type="project" value="UniProtKB-SubCell"/>
</dbReference>
<keyword evidence="9" id="KW-1185">Reference proteome</keyword>
<organism evidence="8 9">
    <name type="scientific">Peromyscus maniculatus bairdii</name>
    <name type="common">Prairie deer mouse</name>
    <dbReference type="NCBI Taxonomy" id="230844"/>
    <lineage>
        <taxon>Eukaryota</taxon>
        <taxon>Metazoa</taxon>
        <taxon>Chordata</taxon>
        <taxon>Craniata</taxon>
        <taxon>Vertebrata</taxon>
        <taxon>Euteleostomi</taxon>
        <taxon>Mammalia</taxon>
        <taxon>Eutheria</taxon>
        <taxon>Euarchontoglires</taxon>
        <taxon>Glires</taxon>
        <taxon>Rodentia</taxon>
        <taxon>Myomorpha</taxon>
        <taxon>Muroidea</taxon>
        <taxon>Cricetidae</taxon>
        <taxon>Neotominae</taxon>
        <taxon>Peromyscus</taxon>
    </lineage>
</organism>
<dbReference type="GO" id="GO:0042742">
    <property type="term" value="P:defense response to bacterium"/>
    <property type="evidence" value="ECO:0007669"/>
    <property type="project" value="UniProtKB-UniRule"/>
</dbReference>
<accession>A0A8C8W726</accession>
<comment type="similarity">
    <text evidence="2 6">Belongs to the beta-defensin family.</text>
</comment>
<evidence type="ECO:0000313" key="9">
    <source>
        <dbReference type="Proteomes" id="UP000694547"/>
    </source>
</evidence>
<keyword evidence="4 6" id="KW-0732">Signal</keyword>
<name>A0A8C8W726_PERMB</name>
<dbReference type="Ensembl" id="ENSPEMT00000033631.1">
    <property type="protein sequence ID" value="ENSPEMP00000036684.1"/>
    <property type="gene ID" value="ENSPEMG00000030242.1"/>
</dbReference>
<evidence type="ECO:0000256" key="5">
    <source>
        <dbReference type="ARBA" id="ARBA00023157"/>
    </source>
</evidence>
<keyword evidence="3 6" id="KW-0964">Secreted</keyword>
<evidence type="ECO:0000256" key="4">
    <source>
        <dbReference type="ARBA" id="ARBA00022729"/>
    </source>
</evidence>
<feature type="signal peptide" evidence="6">
    <location>
        <begin position="1"/>
        <end position="17"/>
    </location>
</feature>
<evidence type="ECO:0000256" key="6">
    <source>
        <dbReference type="RuleBase" id="RU231113"/>
    </source>
</evidence>
<evidence type="ECO:0000256" key="3">
    <source>
        <dbReference type="ARBA" id="ARBA00022525"/>
    </source>
</evidence>
<dbReference type="Proteomes" id="UP000694547">
    <property type="component" value="Chromosome 4"/>
</dbReference>
<comment type="function">
    <text evidence="6">Has antibacterial activity.</text>
</comment>
<evidence type="ECO:0000256" key="2">
    <source>
        <dbReference type="ARBA" id="ARBA00007371"/>
    </source>
</evidence>
<feature type="chain" id="PRO_5034478430" description="Beta-defensin" evidence="6">
    <location>
        <begin position="18"/>
        <end position="81"/>
    </location>
</feature>
<feature type="domain" description="Beta-defensin" evidence="7">
    <location>
        <begin position="20"/>
        <end position="51"/>
    </location>
</feature>
<evidence type="ECO:0000259" key="7">
    <source>
        <dbReference type="Pfam" id="PF13841"/>
    </source>
</evidence>
<dbReference type="GO" id="GO:0045087">
    <property type="term" value="P:innate immune response"/>
    <property type="evidence" value="ECO:0007669"/>
    <property type="project" value="InterPro"/>
</dbReference>
<keyword evidence="6" id="KW-0211">Defensin</keyword>
<keyword evidence="5" id="KW-1015">Disulfide bond</keyword>
<dbReference type="AlphaFoldDB" id="A0A8C8W726"/>
<dbReference type="Pfam" id="PF13841">
    <property type="entry name" value="Defensin_beta_2"/>
    <property type="match status" value="1"/>
</dbReference>
<evidence type="ECO:0000256" key="1">
    <source>
        <dbReference type="ARBA" id="ARBA00004613"/>
    </source>
</evidence>
<dbReference type="InterPro" id="IPR025933">
    <property type="entry name" value="Beta_defensin_dom"/>
</dbReference>
<evidence type="ECO:0000313" key="8">
    <source>
        <dbReference type="Ensembl" id="ENSPEMP00000036684.1"/>
    </source>
</evidence>
<reference evidence="8" key="2">
    <citation type="submission" date="2025-08" db="UniProtKB">
        <authorList>
            <consortium name="Ensembl"/>
        </authorList>
    </citation>
    <scope>IDENTIFICATION</scope>
</reference>
<reference evidence="8" key="3">
    <citation type="submission" date="2025-09" db="UniProtKB">
        <authorList>
            <consortium name="Ensembl"/>
        </authorList>
    </citation>
    <scope>IDENTIFICATION</scope>
</reference>
<comment type="subcellular location">
    <subcellularLocation>
        <location evidence="1 6">Secreted</location>
    </subcellularLocation>
</comment>
<proteinExistence type="inferred from homology"/>
<reference evidence="8 9" key="1">
    <citation type="submission" date="2018-10" db="EMBL/GenBank/DDBJ databases">
        <title>Improved assembly of the deer mouse Peromyscus maniculatus genome.</title>
        <authorList>
            <person name="Lassance J.-M."/>
            <person name="Hoekstra H.E."/>
        </authorList>
    </citation>
    <scope>NUCLEOTIDE SEQUENCE [LARGE SCALE GENOMIC DNA]</scope>
</reference>
<protein>
    <recommendedName>
        <fullName evidence="6">Beta-defensin</fullName>
    </recommendedName>
</protein>